<dbReference type="KEGG" id="hpse:HPF_08925"/>
<keyword evidence="2" id="KW-0418">Kinase</keyword>
<evidence type="ECO:0000259" key="1">
    <source>
        <dbReference type="Pfam" id="PF01272"/>
    </source>
</evidence>
<proteinExistence type="predicted"/>
<name>A0A4P6WW69_HYDPS</name>
<gene>
    <name evidence="2" type="primary">rnk1</name>
    <name evidence="2" type="ORF">HPF_08925</name>
</gene>
<feature type="domain" description="Transcription elongation factor GreA/GreB C-terminal" evidence="1">
    <location>
        <begin position="47"/>
        <end position="121"/>
    </location>
</feature>
<evidence type="ECO:0000313" key="3">
    <source>
        <dbReference type="Proteomes" id="UP000293912"/>
    </source>
</evidence>
<organism evidence="2 3">
    <name type="scientific">Hydrogenophaga pseudoflava</name>
    <name type="common">Pseudomonas carboxydoflava</name>
    <dbReference type="NCBI Taxonomy" id="47421"/>
    <lineage>
        <taxon>Bacteria</taxon>
        <taxon>Pseudomonadati</taxon>
        <taxon>Pseudomonadota</taxon>
        <taxon>Betaproteobacteria</taxon>
        <taxon>Burkholderiales</taxon>
        <taxon>Comamonadaceae</taxon>
        <taxon>Hydrogenophaga</taxon>
    </lineage>
</organism>
<keyword evidence="2" id="KW-0808">Transferase</keyword>
<dbReference type="GO" id="GO:0003677">
    <property type="term" value="F:DNA binding"/>
    <property type="evidence" value="ECO:0007669"/>
    <property type="project" value="InterPro"/>
</dbReference>
<accession>A0A4P6WW69</accession>
<protein>
    <submittedName>
        <fullName evidence="2">Regulator of nucleoside diphosphate kinase</fullName>
    </submittedName>
</protein>
<dbReference type="GO" id="GO:0032784">
    <property type="term" value="P:regulation of DNA-templated transcription elongation"/>
    <property type="evidence" value="ECO:0007669"/>
    <property type="project" value="InterPro"/>
</dbReference>
<dbReference type="Gene3D" id="3.10.50.30">
    <property type="entry name" value="Transcription elongation factor, GreA/GreB, C-terminal domain"/>
    <property type="match status" value="1"/>
</dbReference>
<dbReference type="PANTHER" id="PTHR30437">
    <property type="entry name" value="TRANSCRIPTION ELONGATION FACTOR GREA"/>
    <property type="match status" value="1"/>
</dbReference>
<dbReference type="InterPro" id="IPR036953">
    <property type="entry name" value="GreA/GreB_C_sf"/>
</dbReference>
<dbReference type="EMBL" id="CP037867">
    <property type="protein sequence ID" value="QBM27807.1"/>
    <property type="molecule type" value="Genomic_DNA"/>
</dbReference>
<dbReference type="GO" id="GO:0070063">
    <property type="term" value="F:RNA polymerase binding"/>
    <property type="evidence" value="ECO:0007669"/>
    <property type="project" value="InterPro"/>
</dbReference>
<dbReference type="InterPro" id="IPR001437">
    <property type="entry name" value="Tscrpt_elong_fac_GreA/B_C"/>
</dbReference>
<dbReference type="PANTHER" id="PTHR30437:SF5">
    <property type="entry name" value="REGULATOR OF NUCLEOSIDE DIPHOSPHATE KINASE"/>
    <property type="match status" value="1"/>
</dbReference>
<dbReference type="Pfam" id="PF01272">
    <property type="entry name" value="GreA_GreB"/>
    <property type="match status" value="1"/>
</dbReference>
<dbReference type="RefSeq" id="WP_133156375.1">
    <property type="nucleotide sequence ID" value="NZ_CP037867.1"/>
</dbReference>
<sequence>MSLFFRGDRIVTELDLVRLHKLGAHRMPAGLPDALDLAEQVPSPEVPADVVTMYSQIEILEAGETAPRKLTLCYPEDAEPAQGFISVLSPVGASLLGLRVGGRAHWHTPQGEPRSARVTAILFQPEASGDYTT</sequence>
<keyword evidence="3" id="KW-1185">Reference proteome</keyword>
<dbReference type="InterPro" id="IPR023459">
    <property type="entry name" value="Tscrpt_elong_fac_GreA/B_fam"/>
</dbReference>
<dbReference type="GO" id="GO:0016301">
    <property type="term" value="F:kinase activity"/>
    <property type="evidence" value="ECO:0007669"/>
    <property type="project" value="UniProtKB-KW"/>
</dbReference>
<dbReference type="AlphaFoldDB" id="A0A4P6WW69"/>
<dbReference type="SUPFAM" id="SSF54534">
    <property type="entry name" value="FKBP-like"/>
    <property type="match status" value="1"/>
</dbReference>
<reference evidence="2 3" key="1">
    <citation type="submission" date="2019-03" db="EMBL/GenBank/DDBJ databases">
        <authorList>
            <person name="Sebastian G."/>
            <person name="Baumann P."/>
            <person name="Ruckert C."/>
            <person name="Kalinowski J."/>
            <person name="Nebel B."/>
            <person name="Takors R."/>
            <person name="Blombach B."/>
        </authorList>
    </citation>
    <scope>NUCLEOTIDE SEQUENCE [LARGE SCALE GENOMIC DNA]</scope>
    <source>
        <strain evidence="2 3">DSM 1084</strain>
    </source>
</reference>
<dbReference type="Proteomes" id="UP000293912">
    <property type="component" value="Chromosome"/>
</dbReference>
<evidence type="ECO:0000313" key="2">
    <source>
        <dbReference type="EMBL" id="QBM27807.1"/>
    </source>
</evidence>
<dbReference type="GO" id="GO:0006354">
    <property type="term" value="P:DNA-templated transcription elongation"/>
    <property type="evidence" value="ECO:0007669"/>
    <property type="project" value="TreeGrafter"/>
</dbReference>